<sequence>MIKESNFKNYLFQQFELQEEHWQKLQALVKYQRFQKGEFLLTAGSICQHSFFVEKGLLRFYSISVNGKEHILQFAPENWVVSDRSSVFFGEPSSFHIDAVEDTTVVMLDERFLKTLAEVNVKFASNNELLLQNHIRHLHQRLHSLLGENAEERYLNFLKLYPDVMQRVPQWMIASYLGITPESLSRVRKKLSKN</sequence>
<proteinExistence type="predicted"/>
<dbReference type="RefSeq" id="WP_111540558.1">
    <property type="nucleotide sequence ID" value="NZ_QKYV01000003.1"/>
</dbReference>
<dbReference type="Pfam" id="PF00027">
    <property type="entry name" value="cNMP_binding"/>
    <property type="match status" value="1"/>
</dbReference>
<dbReference type="PROSITE" id="PS50042">
    <property type="entry name" value="CNMP_BINDING_3"/>
    <property type="match status" value="1"/>
</dbReference>
<feature type="domain" description="Cyclic nucleotide-binding" evidence="1">
    <location>
        <begin position="17"/>
        <end position="116"/>
    </location>
</feature>
<organism evidence="2 3">
    <name type="scientific">Mesonia algae</name>
    <dbReference type="NCBI Taxonomy" id="213248"/>
    <lineage>
        <taxon>Bacteria</taxon>
        <taxon>Pseudomonadati</taxon>
        <taxon>Bacteroidota</taxon>
        <taxon>Flavobacteriia</taxon>
        <taxon>Flavobacteriales</taxon>
        <taxon>Flavobacteriaceae</taxon>
        <taxon>Mesonia</taxon>
    </lineage>
</organism>
<dbReference type="InterPro" id="IPR014710">
    <property type="entry name" value="RmlC-like_jellyroll"/>
</dbReference>
<evidence type="ECO:0000259" key="1">
    <source>
        <dbReference type="PROSITE" id="PS50042"/>
    </source>
</evidence>
<dbReference type="CDD" id="cd00038">
    <property type="entry name" value="CAP_ED"/>
    <property type="match status" value="1"/>
</dbReference>
<dbReference type="SUPFAM" id="SSF51206">
    <property type="entry name" value="cAMP-binding domain-like"/>
    <property type="match status" value="1"/>
</dbReference>
<evidence type="ECO:0000313" key="2">
    <source>
        <dbReference type="EMBL" id="PZW41553.1"/>
    </source>
</evidence>
<evidence type="ECO:0000313" key="3">
    <source>
        <dbReference type="Proteomes" id="UP000249542"/>
    </source>
</evidence>
<dbReference type="InterPro" id="IPR000595">
    <property type="entry name" value="cNMP-bd_dom"/>
</dbReference>
<comment type="caution">
    <text evidence="2">The sequence shown here is derived from an EMBL/GenBank/DDBJ whole genome shotgun (WGS) entry which is preliminary data.</text>
</comment>
<protein>
    <submittedName>
        <fullName evidence="2">CRP-like cAMP-binding protein</fullName>
    </submittedName>
</protein>
<dbReference type="Proteomes" id="UP000249542">
    <property type="component" value="Unassembled WGS sequence"/>
</dbReference>
<dbReference type="InterPro" id="IPR018490">
    <property type="entry name" value="cNMP-bd_dom_sf"/>
</dbReference>
<dbReference type="Gene3D" id="2.60.120.10">
    <property type="entry name" value="Jelly Rolls"/>
    <property type="match status" value="1"/>
</dbReference>
<dbReference type="AlphaFoldDB" id="A0A2W7ISB2"/>
<gene>
    <name evidence="2" type="ORF">LX95_01234</name>
</gene>
<reference evidence="2 3" key="1">
    <citation type="submission" date="2018-06" db="EMBL/GenBank/DDBJ databases">
        <title>Genomic Encyclopedia of Archaeal and Bacterial Type Strains, Phase II (KMG-II): from individual species to whole genera.</title>
        <authorList>
            <person name="Goeker M."/>
        </authorList>
    </citation>
    <scope>NUCLEOTIDE SEQUENCE [LARGE SCALE GENOMIC DNA]</scope>
    <source>
        <strain evidence="2 3">DSM 15361</strain>
    </source>
</reference>
<accession>A0A2W7ISB2</accession>
<dbReference type="EMBL" id="QKYV01000003">
    <property type="protein sequence ID" value="PZW41553.1"/>
    <property type="molecule type" value="Genomic_DNA"/>
</dbReference>
<keyword evidence="3" id="KW-1185">Reference proteome</keyword>
<name>A0A2W7ISB2_9FLAO</name>